<dbReference type="OrthoDB" id="3357408at2759"/>
<proteinExistence type="predicted"/>
<keyword evidence="2" id="KW-0472">Membrane</keyword>
<feature type="transmembrane region" description="Helical" evidence="2">
    <location>
        <begin position="98"/>
        <end position="116"/>
    </location>
</feature>
<comment type="caution">
    <text evidence="3">The sequence shown here is derived from an EMBL/GenBank/DDBJ whole genome shotgun (WGS) entry which is preliminary data.</text>
</comment>
<keyword evidence="2" id="KW-0812">Transmembrane</keyword>
<feature type="region of interest" description="Disordered" evidence="1">
    <location>
        <begin position="320"/>
        <end position="345"/>
    </location>
</feature>
<protein>
    <submittedName>
        <fullName evidence="3">Uncharacterized protein</fullName>
    </submittedName>
</protein>
<evidence type="ECO:0000313" key="3">
    <source>
        <dbReference type="EMBL" id="KAH8101905.1"/>
    </source>
</evidence>
<gene>
    <name evidence="3" type="ORF">BXZ70DRAFT_1063915</name>
</gene>
<feature type="transmembrane region" description="Helical" evidence="2">
    <location>
        <begin position="164"/>
        <end position="186"/>
    </location>
</feature>
<feature type="transmembrane region" description="Helical" evidence="2">
    <location>
        <begin position="123"/>
        <end position="144"/>
    </location>
</feature>
<feature type="transmembrane region" description="Helical" evidence="2">
    <location>
        <begin position="207"/>
        <end position="232"/>
    </location>
</feature>
<reference evidence="3" key="1">
    <citation type="journal article" date="2021" name="New Phytol.">
        <title>Evolutionary innovations through gain and loss of genes in the ectomycorrhizal Boletales.</title>
        <authorList>
            <person name="Wu G."/>
            <person name="Miyauchi S."/>
            <person name="Morin E."/>
            <person name="Kuo A."/>
            <person name="Drula E."/>
            <person name="Varga T."/>
            <person name="Kohler A."/>
            <person name="Feng B."/>
            <person name="Cao Y."/>
            <person name="Lipzen A."/>
            <person name="Daum C."/>
            <person name="Hundley H."/>
            <person name="Pangilinan J."/>
            <person name="Johnson J."/>
            <person name="Barry K."/>
            <person name="LaButti K."/>
            <person name="Ng V."/>
            <person name="Ahrendt S."/>
            <person name="Min B."/>
            <person name="Choi I.G."/>
            <person name="Park H."/>
            <person name="Plett J.M."/>
            <person name="Magnuson J."/>
            <person name="Spatafora J.W."/>
            <person name="Nagy L.G."/>
            <person name="Henrissat B."/>
            <person name="Grigoriev I.V."/>
            <person name="Yang Z.L."/>
            <person name="Xu J."/>
            <person name="Martin F.M."/>
        </authorList>
    </citation>
    <scope>NUCLEOTIDE SEQUENCE</scope>
    <source>
        <strain evidence="3">KKN 215</strain>
    </source>
</reference>
<feature type="transmembrane region" description="Helical" evidence="2">
    <location>
        <begin position="45"/>
        <end position="69"/>
    </location>
</feature>
<accession>A0A8K0USZ0</accession>
<name>A0A8K0USZ0_9AGAR</name>
<dbReference type="Proteomes" id="UP000813824">
    <property type="component" value="Unassembled WGS sequence"/>
</dbReference>
<organism evidence="3 4">
    <name type="scientific">Cristinia sonorae</name>
    <dbReference type="NCBI Taxonomy" id="1940300"/>
    <lineage>
        <taxon>Eukaryota</taxon>
        <taxon>Fungi</taxon>
        <taxon>Dikarya</taxon>
        <taxon>Basidiomycota</taxon>
        <taxon>Agaricomycotina</taxon>
        <taxon>Agaricomycetes</taxon>
        <taxon>Agaricomycetidae</taxon>
        <taxon>Agaricales</taxon>
        <taxon>Pleurotineae</taxon>
        <taxon>Stephanosporaceae</taxon>
        <taxon>Cristinia</taxon>
    </lineage>
</organism>
<evidence type="ECO:0000256" key="2">
    <source>
        <dbReference type="SAM" id="Phobius"/>
    </source>
</evidence>
<dbReference type="EMBL" id="JAEVFJ010000011">
    <property type="protein sequence ID" value="KAH8101905.1"/>
    <property type="molecule type" value="Genomic_DNA"/>
</dbReference>
<sequence>MAVNFPIDKSYLVGGWLASGFWGAFTILYIICIATTLQRRKHWHFTTFAITVMYALATTHIGLILARLIQAFIVHVNDIGAVMYLADIGQHLNRSKDMIYVTSIILGDSILVWRCFMVWNSNWLVITVPSIMVLSTGISGYGAIGQYYLPDPYVPTTVKWATAMLAVSMATNILLTLLTAGRIWFLTSEIKFTGLSTRTKPQMRYRAVILIILEAGMLVTVGKILEFVFFIIAPDDGLDGDNALYVIMDCMPQIMGIAPTLILLAVNQGLTSPGSEAYSVGGPAKWRHDEHDDSTSAVAQHQTGTQMVFAAPILTHHTRTDTSASSYSGDAEVDILKKKPTEQQV</sequence>
<feature type="compositionally biased region" description="Basic and acidic residues" evidence="1">
    <location>
        <begin position="334"/>
        <end position="345"/>
    </location>
</feature>
<dbReference type="AlphaFoldDB" id="A0A8K0USZ0"/>
<feature type="transmembrane region" description="Helical" evidence="2">
    <location>
        <begin position="12"/>
        <end position="33"/>
    </location>
</feature>
<evidence type="ECO:0000313" key="4">
    <source>
        <dbReference type="Proteomes" id="UP000813824"/>
    </source>
</evidence>
<evidence type="ECO:0000256" key="1">
    <source>
        <dbReference type="SAM" id="MobiDB-lite"/>
    </source>
</evidence>
<feature type="transmembrane region" description="Helical" evidence="2">
    <location>
        <begin position="244"/>
        <end position="266"/>
    </location>
</feature>
<keyword evidence="2" id="KW-1133">Transmembrane helix</keyword>
<keyword evidence="4" id="KW-1185">Reference proteome</keyword>